<accession>A0A7R8UVC2</accession>
<dbReference type="Proteomes" id="UP000594454">
    <property type="component" value="Chromosome 4"/>
</dbReference>
<dbReference type="InterPro" id="IPR006611">
    <property type="entry name" value="DUF1431_DROsp"/>
</dbReference>
<proteinExistence type="predicted"/>
<reference evidence="1 2" key="1">
    <citation type="submission" date="2020-11" db="EMBL/GenBank/DDBJ databases">
        <authorList>
            <person name="Wallbank WR R."/>
            <person name="Pardo Diaz C."/>
            <person name="Kozak K."/>
            <person name="Martin S."/>
            <person name="Jiggins C."/>
            <person name="Moest M."/>
            <person name="Warren A I."/>
            <person name="Generalovic N T."/>
            <person name="Byers J.R.P. K."/>
            <person name="Montejo-Kovacevich G."/>
            <person name="Yen C E."/>
        </authorList>
    </citation>
    <scope>NUCLEOTIDE SEQUENCE [LARGE SCALE GENOMIC DNA]</scope>
</reference>
<sequence length="171" mass="19902">MNLLKSMENLRICSSVAILRRFYGKTKECCEEIISNPPHMDEICPKCSRCLKGQYQQHWVDCPQPIVIRPRMQKGQIPFIKRKTKPKTASECLKMRDCNFSQTTPKYCKYTHREECERIPPPCPAFSEILRFKPVPELTECVCLSTEMPPLRFGYQTPCYDPRETAGSDEC</sequence>
<dbReference type="InParanoid" id="A0A7R8UVC2"/>
<organism evidence="1 2">
    <name type="scientific">Hermetia illucens</name>
    <name type="common">Black soldier fly</name>
    <dbReference type="NCBI Taxonomy" id="343691"/>
    <lineage>
        <taxon>Eukaryota</taxon>
        <taxon>Metazoa</taxon>
        <taxon>Ecdysozoa</taxon>
        <taxon>Arthropoda</taxon>
        <taxon>Hexapoda</taxon>
        <taxon>Insecta</taxon>
        <taxon>Pterygota</taxon>
        <taxon>Neoptera</taxon>
        <taxon>Endopterygota</taxon>
        <taxon>Diptera</taxon>
        <taxon>Brachycera</taxon>
        <taxon>Stratiomyomorpha</taxon>
        <taxon>Stratiomyidae</taxon>
        <taxon>Hermetiinae</taxon>
        <taxon>Hermetia</taxon>
    </lineage>
</organism>
<dbReference type="EMBL" id="LR899012">
    <property type="protein sequence ID" value="CAD7087769.1"/>
    <property type="molecule type" value="Genomic_DNA"/>
</dbReference>
<dbReference type="AlphaFoldDB" id="A0A7R8UVC2"/>
<keyword evidence="2" id="KW-1185">Reference proteome</keyword>
<protein>
    <submittedName>
        <fullName evidence="1">Uncharacterized protein</fullName>
    </submittedName>
</protein>
<evidence type="ECO:0000313" key="1">
    <source>
        <dbReference type="EMBL" id="CAD7087769.1"/>
    </source>
</evidence>
<evidence type="ECO:0000313" key="2">
    <source>
        <dbReference type="Proteomes" id="UP000594454"/>
    </source>
</evidence>
<gene>
    <name evidence="1" type="ORF">HERILL_LOCUS10452</name>
</gene>
<name>A0A7R8UVC2_HERIL</name>
<dbReference type="Pfam" id="PF07248">
    <property type="entry name" value="DUF1431"/>
    <property type="match status" value="1"/>
</dbReference>